<dbReference type="EMBL" id="VTOU01000006">
    <property type="protein sequence ID" value="TZG24449.1"/>
    <property type="molecule type" value="Genomic_DNA"/>
</dbReference>
<dbReference type="Proteomes" id="UP000322077">
    <property type="component" value="Unassembled WGS sequence"/>
</dbReference>
<dbReference type="RefSeq" id="WP_149524058.1">
    <property type="nucleotide sequence ID" value="NZ_VTOU01000006.1"/>
</dbReference>
<feature type="transmembrane region" description="Helical" evidence="1">
    <location>
        <begin position="40"/>
        <end position="63"/>
    </location>
</feature>
<protein>
    <submittedName>
        <fullName evidence="3">DedA family protein</fullName>
    </submittedName>
</protein>
<gene>
    <name evidence="3" type="ORF">FYJ91_19865</name>
</gene>
<evidence type="ECO:0000259" key="2">
    <source>
        <dbReference type="Pfam" id="PF09335"/>
    </source>
</evidence>
<feature type="transmembrane region" description="Helical" evidence="1">
    <location>
        <begin position="158"/>
        <end position="180"/>
    </location>
</feature>
<dbReference type="InterPro" id="IPR051311">
    <property type="entry name" value="DedA_domain"/>
</dbReference>
<evidence type="ECO:0000313" key="4">
    <source>
        <dbReference type="Proteomes" id="UP000322077"/>
    </source>
</evidence>
<name>A0A5D9BY66_9SPHN</name>
<organism evidence="3 4">
    <name type="scientific">Sphingomonas montanisoli</name>
    <dbReference type="NCBI Taxonomy" id="2606412"/>
    <lineage>
        <taxon>Bacteria</taxon>
        <taxon>Pseudomonadati</taxon>
        <taxon>Pseudomonadota</taxon>
        <taxon>Alphaproteobacteria</taxon>
        <taxon>Sphingomonadales</taxon>
        <taxon>Sphingomonadaceae</taxon>
        <taxon>Sphingomonas</taxon>
    </lineage>
</organism>
<proteinExistence type="predicted"/>
<feature type="transmembrane region" description="Helical" evidence="1">
    <location>
        <begin position="12"/>
        <end position="34"/>
    </location>
</feature>
<accession>A0A5D9BY66</accession>
<dbReference type="PANTHER" id="PTHR42709">
    <property type="entry name" value="ALKALINE PHOSPHATASE LIKE PROTEIN"/>
    <property type="match status" value="1"/>
</dbReference>
<keyword evidence="1" id="KW-1133">Transmembrane helix</keyword>
<dbReference type="GO" id="GO:0005886">
    <property type="term" value="C:plasma membrane"/>
    <property type="evidence" value="ECO:0007669"/>
    <property type="project" value="TreeGrafter"/>
</dbReference>
<dbReference type="InterPro" id="IPR032816">
    <property type="entry name" value="VTT_dom"/>
</dbReference>
<reference evidence="3 4" key="1">
    <citation type="submission" date="2019-08" db="EMBL/GenBank/DDBJ databases">
        <authorList>
            <person name="Wang G."/>
            <person name="Xu Z."/>
        </authorList>
    </citation>
    <scope>NUCLEOTIDE SEQUENCE [LARGE SCALE GENOMIC DNA]</scope>
    <source>
        <strain evidence="3 4">ZX</strain>
    </source>
</reference>
<dbReference type="AlphaFoldDB" id="A0A5D9BY66"/>
<feature type="domain" description="VTT" evidence="2">
    <location>
        <begin position="23"/>
        <end position="143"/>
    </location>
</feature>
<dbReference type="PANTHER" id="PTHR42709:SF2">
    <property type="entry name" value="INNER MEMBRANE PROTEIN YOHD"/>
    <property type="match status" value="1"/>
</dbReference>
<dbReference type="Pfam" id="PF09335">
    <property type="entry name" value="VTT_dom"/>
    <property type="match status" value="1"/>
</dbReference>
<evidence type="ECO:0000313" key="3">
    <source>
        <dbReference type="EMBL" id="TZG24449.1"/>
    </source>
</evidence>
<sequence>MNLEHLIADYGLWAVGLGAGIEGETVVVLGGIMVHRDILAFLPAILAASLGSFLADQLFFTLGRHFRNHSYVRRIRARPGFQRALGAFERHPTLFVFAFRFLYGLRSISPLAIGTTSLPASRFLLINAVAALVWATVFISLGYVFGQAIEAMFGHVRAVEHVLLPLVAVAIIFGLAIHLIRGRREARAGG</sequence>
<evidence type="ECO:0000256" key="1">
    <source>
        <dbReference type="SAM" id="Phobius"/>
    </source>
</evidence>
<keyword evidence="4" id="KW-1185">Reference proteome</keyword>
<keyword evidence="1" id="KW-0472">Membrane</keyword>
<comment type="caution">
    <text evidence="3">The sequence shown here is derived from an EMBL/GenBank/DDBJ whole genome shotgun (WGS) entry which is preliminary data.</text>
</comment>
<feature type="transmembrane region" description="Helical" evidence="1">
    <location>
        <begin position="123"/>
        <end position="146"/>
    </location>
</feature>
<keyword evidence="1" id="KW-0812">Transmembrane</keyword>